<dbReference type="EMBL" id="FUZV01000001">
    <property type="protein sequence ID" value="SKC61364.1"/>
    <property type="molecule type" value="Genomic_DNA"/>
</dbReference>
<sequence>MYRTLVGRSALNLLAAAFCLLGSVPVSAQDTYEYTYEGTYGQGKDIESLASDGLFGDRVSYIDGGVSFQVIDVAAKTNVKLPLQFGRLLRPFAPYYADSATLATDRSLILGTQWRADIPYVAGIYRKNSDFYRNTRPRCSVVGLVPQAQPVQGRPPILQYNFWYGVEANIPGYGRETLWPIAANSPVPSSGGPYRYSTMSHWRVSCLPALKNATGEGFKITLPDGASYDFDWLALRPVTPFTSPYGGDAREEMYFMASKATDRFGNTVTYEYDPSFPTHVTRMLASDGAEIRINYGSDGRVSTVTDGTSTWQYVYAVMTGMTTPELSQVILPDGSKWQLSLPQYIGGQVNLPTFGYQCNFSPGQYTSAGDSARMRQTFVHPSGAVGEFTYKVIALGYNNVAYGSCNSAQPPEYPQGRPKAFLSNPLISKMVSGPGITPLMWTLTYAPSWSYATECASGCPSTSTTTVVKNDGSTTTYVFGNDAQVNANQLLSESVSSGGITLTRTDYKYLASVTGQAFPDYVTGVLGAQDLGTLANEFFRRNRPMYERTIVQDGRAFKYKVDQFDAFARPVATTKSSAPAP</sequence>
<protein>
    <recommendedName>
        <fullName evidence="4">YD repeat-containing protein</fullName>
    </recommendedName>
</protein>
<feature type="chain" id="PRO_5013318685" description="YD repeat-containing protein" evidence="1">
    <location>
        <begin position="29"/>
        <end position="581"/>
    </location>
</feature>
<evidence type="ECO:0000313" key="2">
    <source>
        <dbReference type="EMBL" id="SKC61364.1"/>
    </source>
</evidence>
<proteinExistence type="predicted"/>
<dbReference type="Proteomes" id="UP000190341">
    <property type="component" value="Unassembled WGS sequence"/>
</dbReference>
<evidence type="ECO:0000313" key="3">
    <source>
        <dbReference type="Proteomes" id="UP000190341"/>
    </source>
</evidence>
<reference evidence="2 3" key="1">
    <citation type="submission" date="2017-02" db="EMBL/GenBank/DDBJ databases">
        <authorList>
            <person name="Peterson S.W."/>
        </authorList>
    </citation>
    <scope>NUCLEOTIDE SEQUENCE [LARGE SCALE GENOMIC DNA]</scope>
    <source>
        <strain evidence="2 3">P15</strain>
    </source>
</reference>
<gene>
    <name evidence="2" type="ORF">SAMN06296058_1579</name>
</gene>
<evidence type="ECO:0008006" key="4">
    <source>
        <dbReference type="Google" id="ProtNLM"/>
    </source>
</evidence>
<accession>A0A1T5KCI8</accession>
<feature type="signal peptide" evidence="1">
    <location>
        <begin position="1"/>
        <end position="28"/>
    </location>
</feature>
<dbReference type="STRING" id="428993.SAMN06296058_1579"/>
<evidence type="ECO:0000256" key="1">
    <source>
        <dbReference type="SAM" id="SignalP"/>
    </source>
</evidence>
<dbReference type="OrthoDB" id="6904246at2"/>
<keyword evidence="3" id="KW-1185">Reference proteome</keyword>
<organism evidence="2 3">
    <name type="scientific">Pseudoxanthomonas indica</name>
    <dbReference type="NCBI Taxonomy" id="428993"/>
    <lineage>
        <taxon>Bacteria</taxon>
        <taxon>Pseudomonadati</taxon>
        <taxon>Pseudomonadota</taxon>
        <taxon>Gammaproteobacteria</taxon>
        <taxon>Lysobacterales</taxon>
        <taxon>Lysobacteraceae</taxon>
        <taxon>Pseudoxanthomonas</taxon>
    </lineage>
</organism>
<keyword evidence="1" id="KW-0732">Signal</keyword>
<dbReference type="AlphaFoldDB" id="A0A1T5KCI8"/>
<name>A0A1T5KCI8_9GAMM</name>